<feature type="compositionally biased region" description="Acidic residues" evidence="2">
    <location>
        <begin position="132"/>
        <end position="142"/>
    </location>
</feature>
<evidence type="ECO:0000313" key="5">
    <source>
        <dbReference type="EMBL" id="KAF6018190.1"/>
    </source>
</evidence>
<sequence>MRVEHADDTSHQQEMKATFATELGMPMFNNEPVAIILFNMITKFCNGSASHFPVKKVLLLLWKTILVSMGSLKELHQTKNEMRRAAGLPEWPEDNVEVCRNIRASTPPAAGMEFMDGRRSRQARQDAFDPFSDADEEEEVANSEDQSPGTPRPGSPVAEPVETPVIKVNKALPWRSKVREKDLEQFLAQTRQKFVGLKVHNDLNSLAGLPNPIHEGVKVLKEHIYVSLSEVQIKQEEEVTKNPLSQSDIAETAAEALYRSMLPNLPQYMISLLKLLLAAAPACKPKTDSINILADVLPEEMPTTVLDSMKLAIDVNRHKEIIVKAISGLFLLLLKWFKLNHIYQFEFMSQHLVFANCIPLVIKFFNQTILAYVQTKNSISVLDFPECVLSEEEELSAETLETGDSQTCCWRNMFSCINLLRILNKLTKWKHSRTMMLIIFKSAPILKRALKVKHAMMQVYVLKLIKLQTKYLGRQWRKSNMKTMSAIYCKVRHRLTDDWAFGNDMDARPWDFQAEEYALRSCVDRFNNRRYVNDGYDPDFKPVDNNLQSILGEEVQLTMEFKMNYEKWLEREVHGTQIDWDLLLRH</sequence>
<organism evidence="5 6">
    <name type="scientific">Bugula neritina</name>
    <name type="common">Brown bryozoan</name>
    <name type="synonym">Sertularia neritina</name>
    <dbReference type="NCBI Taxonomy" id="10212"/>
    <lineage>
        <taxon>Eukaryota</taxon>
        <taxon>Metazoa</taxon>
        <taxon>Spiralia</taxon>
        <taxon>Lophotrochozoa</taxon>
        <taxon>Bryozoa</taxon>
        <taxon>Gymnolaemata</taxon>
        <taxon>Cheilostomatida</taxon>
        <taxon>Flustrina</taxon>
        <taxon>Buguloidea</taxon>
        <taxon>Bugulidae</taxon>
        <taxon>Bugula</taxon>
    </lineage>
</organism>
<feature type="domain" description="Far11/STRP C-terminal" evidence="4">
    <location>
        <begin position="210"/>
        <end position="565"/>
    </location>
</feature>
<reference evidence="5" key="1">
    <citation type="submission" date="2020-06" db="EMBL/GenBank/DDBJ databases">
        <title>Draft genome of Bugula neritina, a colonial animal packing powerful symbionts and potential medicines.</title>
        <authorList>
            <person name="Rayko M."/>
        </authorList>
    </citation>
    <scope>NUCLEOTIDE SEQUENCE [LARGE SCALE GENOMIC DNA]</scope>
    <source>
        <strain evidence="5">Kwan_BN1</strain>
    </source>
</reference>
<dbReference type="InterPro" id="IPR012486">
    <property type="entry name" value="Far11/STRP_N"/>
</dbReference>
<keyword evidence="6" id="KW-1185">Reference proteome</keyword>
<dbReference type="Pfam" id="PF07923">
    <property type="entry name" value="N1221"/>
    <property type="match status" value="1"/>
</dbReference>
<dbReference type="Pfam" id="PF11882">
    <property type="entry name" value="DUF3402"/>
    <property type="match status" value="1"/>
</dbReference>
<protein>
    <submittedName>
        <fullName evidence="5">STRIP2</fullName>
    </submittedName>
</protein>
<dbReference type="PANTHER" id="PTHR13239:SF4">
    <property type="entry name" value="AT25231P"/>
    <property type="match status" value="1"/>
</dbReference>
<dbReference type="InterPro" id="IPR021819">
    <property type="entry name" value="Far11/STRP_C"/>
</dbReference>
<evidence type="ECO:0000256" key="2">
    <source>
        <dbReference type="SAM" id="MobiDB-lite"/>
    </source>
</evidence>
<evidence type="ECO:0000259" key="3">
    <source>
        <dbReference type="SMART" id="SM01292"/>
    </source>
</evidence>
<dbReference type="GO" id="GO:0007010">
    <property type="term" value="P:cytoskeleton organization"/>
    <property type="evidence" value="ECO:0007669"/>
    <property type="project" value="TreeGrafter"/>
</dbReference>
<dbReference type="OrthoDB" id="18234at2759"/>
<evidence type="ECO:0000256" key="1">
    <source>
        <dbReference type="ARBA" id="ARBA00007062"/>
    </source>
</evidence>
<dbReference type="GO" id="GO:0005829">
    <property type="term" value="C:cytosol"/>
    <property type="evidence" value="ECO:0007669"/>
    <property type="project" value="TreeGrafter"/>
</dbReference>
<gene>
    <name evidence="5" type="ORF">EB796_023483</name>
</gene>
<dbReference type="SMART" id="SM01292">
    <property type="entry name" value="N1221"/>
    <property type="match status" value="1"/>
</dbReference>
<evidence type="ECO:0000313" key="6">
    <source>
        <dbReference type="Proteomes" id="UP000593567"/>
    </source>
</evidence>
<name>A0A7J7IWH7_BUGNE</name>
<dbReference type="EMBL" id="VXIV02003328">
    <property type="protein sequence ID" value="KAF6018190.1"/>
    <property type="molecule type" value="Genomic_DNA"/>
</dbReference>
<dbReference type="Proteomes" id="UP000593567">
    <property type="component" value="Unassembled WGS sequence"/>
</dbReference>
<evidence type="ECO:0000259" key="4">
    <source>
        <dbReference type="SMART" id="SM01293"/>
    </source>
</evidence>
<dbReference type="InterPro" id="IPR040185">
    <property type="entry name" value="Far11/STRP"/>
</dbReference>
<feature type="compositionally biased region" description="Basic and acidic residues" evidence="2">
    <location>
        <begin position="115"/>
        <end position="127"/>
    </location>
</feature>
<comment type="similarity">
    <text evidence="1">Belongs to the STRIP family.</text>
</comment>
<proteinExistence type="inferred from homology"/>
<dbReference type="PANTHER" id="PTHR13239">
    <property type="entry name" value="PROTEIN REQUIRED FOR HYPHAL ANASTOMOSIS HAM-2"/>
    <property type="match status" value="1"/>
</dbReference>
<accession>A0A7J7IWH7</accession>
<dbReference type="AlphaFoldDB" id="A0A7J7IWH7"/>
<comment type="caution">
    <text evidence="5">The sequence shown here is derived from an EMBL/GenBank/DDBJ whole genome shotgun (WGS) entry which is preliminary data.</text>
</comment>
<dbReference type="SMART" id="SM01293">
    <property type="entry name" value="DUF3402"/>
    <property type="match status" value="1"/>
</dbReference>
<feature type="domain" description="Far11/STRP N-terminal" evidence="3">
    <location>
        <begin position="1"/>
        <end position="136"/>
    </location>
</feature>
<feature type="region of interest" description="Disordered" evidence="2">
    <location>
        <begin position="107"/>
        <end position="163"/>
    </location>
</feature>